<keyword evidence="8" id="KW-1185">Reference proteome</keyword>
<comment type="similarity">
    <text evidence="1">Belongs to the carbohydrate kinase PfkB family.</text>
</comment>
<evidence type="ECO:0000256" key="1">
    <source>
        <dbReference type="ARBA" id="ARBA00010688"/>
    </source>
</evidence>
<evidence type="ECO:0000256" key="5">
    <source>
        <dbReference type="ARBA" id="ARBA00022840"/>
    </source>
</evidence>
<proteinExistence type="inferred from homology"/>
<evidence type="ECO:0000259" key="6">
    <source>
        <dbReference type="Pfam" id="PF00294"/>
    </source>
</evidence>
<evidence type="ECO:0000256" key="4">
    <source>
        <dbReference type="ARBA" id="ARBA00022777"/>
    </source>
</evidence>
<dbReference type="Pfam" id="PF00294">
    <property type="entry name" value="PfkB"/>
    <property type="match status" value="1"/>
</dbReference>
<evidence type="ECO:0000313" key="7">
    <source>
        <dbReference type="EMBL" id="PHT87494.1"/>
    </source>
</evidence>
<dbReference type="InterPro" id="IPR050306">
    <property type="entry name" value="PfkB_Carbo_kinase"/>
</dbReference>
<dbReference type="InterPro" id="IPR029056">
    <property type="entry name" value="Ribokinase-like"/>
</dbReference>
<dbReference type="GO" id="GO:0005829">
    <property type="term" value="C:cytosol"/>
    <property type="evidence" value="ECO:0000318"/>
    <property type="project" value="GO_Central"/>
</dbReference>
<dbReference type="PANTHER" id="PTHR43085">
    <property type="entry name" value="HEXOKINASE FAMILY MEMBER"/>
    <property type="match status" value="1"/>
</dbReference>
<keyword evidence="5" id="KW-0067">ATP-binding</keyword>
<dbReference type="Gene3D" id="2.20.150.10">
    <property type="entry name" value="putative 5-dehydro-2- deoxygluconokinase"/>
    <property type="match status" value="1"/>
</dbReference>
<reference evidence="7 8" key="1">
    <citation type="journal article" date="2014" name="Nat. Genet.">
        <title>Genome sequence of the hot pepper provides insights into the evolution of pungency in Capsicum species.</title>
        <authorList>
            <person name="Kim S."/>
            <person name="Park M."/>
            <person name="Yeom S.I."/>
            <person name="Kim Y.M."/>
            <person name="Lee J.M."/>
            <person name="Lee H.A."/>
            <person name="Seo E."/>
            <person name="Choi J."/>
            <person name="Cheong K."/>
            <person name="Kim K.T."/>
            <person name="Jung K."/>
            <person name="Lee G.W."/>
            <person name="Oh S.K."/>
            <person name="Bae C."/>
            <person name="Kim S.B."/>
            <person name="Lee H.Y."/>
            <person name="Kim S.Y."/>
            <person name="Kim M.S."/>
            <person name="Kang B.C."/>
            <person name="Jo Y.D."/>
            <person name="Yang H.B."/>
            <person name="Jeong H.J."/>
            <person name="Kang W.H."/>
            <person name="Kwon J.K."/>
            <person name="Shin C."/>
            <person name="Lim J.Y."/>
            <person name="Park J.H."/>
            <person name="Huh J.H."/>
            <person name="Kim J.S."/>
            <person name="Kim B.D."/>
            <person name="Cohen O."/>
            <person name="Paran I."/>
            <person name="Suh M.C."/>
            <person name="Lee S.B."/>
            <person name="Kim Y.K."/>
            <person name="Shin Y."/>
            <person name="Noh S.J."/>
            <person name="Park J."/>
            <person name="Seo Y.S."/>
            <person name="Kwon S.Y."/>
            <person name="Kim H.A."/>
            <person name="Park J.M."/>
            <person name="Kim H.J."/>
            <person name="Choi S.B."/>
            <person name="Bosland P.W."/>
            <person name="Reeves G."/>
            <person name="Jo S.H."/>
            <person name="Lee B.W."/>
            <person name="Cho H.T."/>
            <person name="Choi H.S."/>
            <person name="Lee M.S."/>
            <person name="Yu Y."/>
            <person name="Do Choi Y."/>
            <person name="Park B.S."/>
            <person name="van Deynze A."/>
            <person name="Ashrafi H."/>
            <person name="Hill T."/>
            <person name="Kim W.T."/>
            <person name="Pai H.S."/>
            <person name="Ahn H.K."/>
            <person name="Yeam I."/>
            <person name="Giovannoni J.J."/>
            <person name="Rose J.K."/>
            <person name="Sorensen I."/>
            <person name="Lee S.J."/>
            <person name="Kim R.W."/>
            <person name="Choi I.Y."/>
            <person name="Choi B.S."/>
            <person name="Lim J.S."/>
            <person name="Lee Y.H."/>
            <person name="Choi D."/>
        </authorList>
    </citation>
    <scope>NUCLEOTIDE SEQUENCE [LARGE SCALE GENOMIC DNA]</scope>
    <source>
        <strain evidence="8">cv. CM334</strain>
    </source>
</reference>
<dbReference type="AlphaFoldDB" id="A0A2G2ZZS9"/>
<dbReference type="SUPFAM" id="SSF53613">
    <property type="entry name" value="Ribokinase-like"/>
    <property type="match status" value="1"/>
</dbReference>
<dbReference type="InterPro" id="IPR011611">
    <property type="entry name" value="PfkB_dom"/>
</dbReference>
<dbReference type="GO" id="GO:0005524">
    <property type="term" value="F:ATP binding"/>
    <property type="evidence" value="ECO:0007669"/>
    <property type="project" value="UniProtKB-KW"/>
</dbReference>
<dbReference type="InterPro" id="IPR023314">
    <property type="entry name" value="Myo_inos_IolC-like_sf"/>
</dbReference>
<keyword evidence="4" id="KW-0418">Kinase</keyword>
<organism evidence="7 8">
    <name type="scientific">Capsicum annuum</name>
    <name type="common">Capsicum pepper</name>
    <dbReference type="NCBI Taxonomy" id="4072"/>
    <lineage>
        <taxon>Eukaryota</taxon>
        <taxon>Viridiplantae</taxon>
        <taxon>Streptophyta</taxon>
        <taxon>Embryophyta</taxon>
        <taxon>Tracheophyta</taxon>
        <taxon>Spermatophyta</taxon>
        <taxon>Magnoliopsida</taxon>
        <taxon>eudicotyledons</taxon>
        <taxon>Gunneridae</taxon>
        <taxon>Pentapetalae</taxon>
        <taxon>asterids</taxon>
        <taxon>lamiids</taxon>
        <taxon>Solanales</taxon>
        <taxon>Solanaceae</taxon>
        <taxon>Solanoideae</taxon>
        <taxon>Capsiceae</taxon>
        <taxon>Capsicum</taxon>
    </lineage>
</organism>
<evidence type="ECO:0000256" key="2">
    <source>
        <dbReference type="ARBA" id="ARBA00022679"/>
    </source>
</evidence>
<dbReference type="STRING" id="4072.A0A2G2ZZS9"/>
<reference evidence="7 8" key="2">
    <citation type="journal article" date="2017" name="Genome Biol.">
        <title>New reference genome sequences of hot pepper reveal the massive evolution of plant disease-resistance genes by retroduplication.</title>
        <authorList>
            <person name="Kim S."/>
            <person name="Park J."/>
            <person name="Yeom S.I."/>
            <person name="Kim Y.M."/>
            <person name="Seo E."/>
            <person name="Kim K.T."/>
            <person name="Kim M.S."/>
            <person name="Lee J.M."/>
            <person name="Cheong K."/>
            <person name="Shin H.S."/>
            <person name="Kim S.B."/>
            <person name="Han K."/>
            <person name="Lee J."/>
            <person name="Park M."/>
            <person name="Lee H.A."/>
            <person name="Lee H.Y."/>
            <person name="Lee Y."/>
            <person name="Oh S."/>
            <person name="Lee J.H."/>
            <person name="Choi E."/>
            <person name="Choi E."/>
            <person name="Lee S.E."/>
            <person name="Jeon J."/>
            <person name="Kim H."/>
            <person name="Choi G."/>
            <person name="Song H."/>
            <person name="Lee J."/>
            <person name="Lee S.C."/>
            <person name="Kwon J.K."/>
            <person name="Lee H.Y."/>
            <person name="Koo N."/>
            <person name="Hong Y."/>
            <person name="Kim R.W."/>
            <person name="Kang W.H."/>
            <person name="Huh J.H."/>
            <person name="Kang B.C."/>
            <person name="Yang T.J."/>
            <person name="Lee Y.H."/>
            <person name="Bennetzen J.L."/>
            <person name="Choi D."/>
        </authorList>
    </citation>
    <scope>NUCLEOTIDE SEQUENCE [LARGE SCALE GENOMIC DNA]</scope>
    <source>
        <strain evidence="8">cv. CM334</strain>
    </source>
</reference>
<evidence type="ECO:0000313" key="8">
    <source>
        <dbReference type="Proteomes" id="UP000222542"/>
    </source>
</evidence>
<name>A0A2G2ZZS9_CAPAN</name>
<evidence type="ECO:0000256" key="3">
    <source>
        <dbReference type="ARBA" id="ARBA00022741"/>
    </source>
</evidence>
<dbReference type="GO" id="GO:0006000">
    <property type="term" value="P:fructose metabolic process"/>
    <property type="evidence" value="ECO:0000318"/>
    <property type="project" value="GO_Central"/>
</dbReference>
<keyword evidence="2" id="KW-0808">Transferase</keyword>
<comment type="caution">
    <text evidence="7">The sequence shown here is derived from an EMBL/GenBank/DDBJ whole genome shotgun (WGS) entry which is preliminary data.</text>
</comment>
<sequence>MNVSDESLEFLTKSFHGFKVGEDEFGYMLADILKESNVNSDGMHFDSGAHTTLAFVTLRKDGEREFMFYRNPRDEAQVIEQLNKKISEMKKTLELFHALDDLIFQGADEEEYWKLLENQRIHRDSTYPVYPIVSEWIGLQKHLPQTLDFVVTYYCINQMSLAEPTQHEFVIVPETDEEDM</sequence>
<dbReference type="Proteomes" id="UP000222542">
    <property type="component" value="Unassembled WGS sequence"/>
</dbReference>
<dbReference type="GO" id="GO:0008865">
    <property type="term" value="F:fructokinase activity"/>
    <property type="evidence" value="ECO:0000318"/>
    <property type="project" value="GO_Central"/>
</dbReference>
<dbReference type="Gramene" id="PHT87494">
    <property type="protein sequence ID" value="PHT87494"/>
    <property type="gene ID" value="T459_09600"/>
</dbReference>
<dbReference type="Gene3D" id="3.40.1190.20">
    <property type="match status" value="1"/>
</dbReference>
<keyword evidence="3" id="KW-0547">Nucleotide-binding</keyword>
<dbReference type="EMBL" id="AYRZ02000003">
    <property type="protein sequence ID" value="PHT87494.1"/>
    <property type="molecule type" value="Genomic_DNA"/>
</dbReference>
<accession>A0A2G2ZZS9</accession>
<gene>
    <name evidence="7" type="ORF">T459_09600</name>
</gene>
<dbReference type="PANTHER" id="PTHR43085:SF1">
    <property type="entry name" value="PSEUDOURIDINE KINASE-RELATED"/>
    <property type="match status" value="1"/>
</dbReference>
<feature type="domain" description="Carbohydrate kinase PfkB" evidence="6">
    <location>
        <begin position="17"/>
        <end position="130"/>
    </location>
</feature>
<protein>
    <recommendedName>
        <fullName evidence="6">Carbohydrate kinase PfkB domain-containing protein</fullName>
    </recommendedName>
</protein>